<dbReference type="Gene3D" id="1.10.20.140">
    <property type="match status" value="1"/>
</dbReference>
<evidence type="ECO:0000256" key="9">
    <source>
        <dbReference type="ARBA" id="ARBA00049563"/>
    </source>
</evidence>
<evidence type="ECO:0000313" key="14">
    <source>
        <dbReference type="EMBL" id="RBP01718.1"/>
    </source>
</evidence>
<dbReference type="HAMAP" id="MF_00185">
    <property type="entry name" value="IPP_trans"/>
    <property type="match status" value="1"/>
</dbReference>
<dbReference type="SUPFAM" id="SSF52540">
    <property type="entry name" value="P-loop containing nucleoside triphosphate hydrolases"/>
    <property type="match status" value="2"/>
</dbReference>
<proteinExistence type="inferred from homology"/>
<evidence type="ECO:0000256" key="11">
    <source>
        <dbReference type="RuleBase" id="RU003783"/>
    </source>
</evidence>
<evidence type="ECO:0000313" key="15">
    <source>
        <dbReference type="Proteomes" id="UP000252254"/>
    </source>
</evidence>
<dbReference type="STRING" id="200904.GCA_900168775_01649"/>
<feature type="region of interest" description="Interaction with substrate tRNA" evidence="10">
    <location>
        <begin position="35"/>
        <end position="38"/>
    </location>
</feature>
<dbReference type="EC" id="2.5.1.75" evidence="10"/>
<dbReference type="AlphaFoldDB" id="A0A366EH96"/>
<dbReference type="InterPro" id="IPR018022">
    <property type="entry name" value="IPT"/>
</dbReference>
<comment type="caution">
    <text evidence="10">Lacks conserved residue(s) required for the propagation of feature annotation.</text>
</comment>
<sequence>MKDTVIAVVGPTAVGKTSLSVEIAKHFDGEIISGDSMQIYQGMDIGTAKITEKEQQGIPHHMLDIVSPQEPFSVADFQDLVRKNISAIRSRNKLPIIAGGTGLYIQAALYNYQFSDNKRDDTYQKQIEQLIEQKGADYLYQRLAQIDPAQAEKTHPNNVRRVIRALEVYARTGKTMTEHHADQSRNSPYQPIFIGLEMDRELLYNRINLRVEQMLKDGLLDEVNGLYHKGLEKSQAMQAIGYKEFLPYLKGEMSLEEAIDTLKRNSRRYAKRQYTWFKNKMHVHWYTVSPEEKDKKFSIILKDLAGMIDNK</sequence>
<dbReference type="OrthoDB" id="9776390at2"/>
<evidence type="ECO:0000256" key="4">
    <source>
        <dbReference type="ARBA" id="ARBA00022679"/>
    </source>
</evidence>
<evidence type="ECO:0000256" key="12">
    <source>
        <dbReference type="RuleBase" id="RU003784"/>
    </source>
</evidence>
<name>A0A366EH96_9BACI</name>
<evidence type="ECO:0000256" key="13">
    <source>
        <dbReference type="RuleBase" id="RU003785"/>
    </source>
</evidence>
<accession>A0A366EH96</accession>
<dbReference type="EMBL" id="QNRI01000001">
    <property type="protein sequence ID" value="RBP01718.1"/>
    <property type="molecule type" value="Genomic_DNA"/>
</dbReference>
<evidence type="ECO:0000256" key="2">
    <source>
        <dbReference type="ARBA" id="ARBA00003213"/>
    </source>
</evidence>
<dbReference type="GO" id="GO:0006400">
    <property type="term" value="P:tRNA modification"/>
    <property type="evidence" value="ECO:0007669"/>
    <property type="project" value="TreeGrafter"/>
</dbReference>
<dbReference type="NCBIfam" id="TIGR00174">
    <property type="entry name" value="miaA"/>
    <property type="match status" value="1"/>
</dbReference>
<dbReference type="FunFam" id="1.10.20.140:FF:000001">
    <property type="entry name" value="tRNA dimethylallyltransferase"/>
    <property type="match status" value="1"/>
</dbReference>
<feature type="binding site" evidence="10">
    <location>
        <begin position="12"/>
        <end position="17"/>
    </location>
    <ligand>
        <name>substrate</name>
    </ligand>
</feature>
<dbReference type="PANTHER" id="PTHR11088">
    <property type="entry name" value="TRNA DIMETHYLALLYLTRANSFERASE"/>
    <property type="match status" value="1"/>
</dbReference>
<dbReference type="GO" id="GO:0005524">
    <property type="term" value="F:ATP binding"/>
    <property type="evidence" value="ECO:0007669"/>
    <property type="project" value="UniProtKB-UniRule"/>
</dbReference>
<evidence type="ECO:0000256" key="6">
    <source>
        <dbReference type="ARBA" id="ARBA00022741"/>
    </source>
</evidence>
<comment type="subunit">
    <text evidence="10">Monomer.</text>
</comment>
<dbReference type="Gene3D" id="3.40.50.300">
    <property type="entry name" value="P-loop containing nucleotide triphosphate hydrolases"/>
    <property type="match status" value="1"/>
</dbReference>
<reference evidence="14 15" key="1">
    <citation type="submission" date="2018-06" db="EMBL/GenBank/DDBJ databases">
        <title>Genomic Encyclopedia of Type Strains, Phase IV (KMG-IV): sequencing the most valuable type-strain genomes for metagenomic binning, comparative biology and taxonomic classification.</title>
        <authorList>
            <person name="Goeker M."/>
        </authorList>
    </citation>
    <scope>NUCLEOTIDE SEQUENCE [LARGE SCALE GENOMIC DNA]</scope>
    <source>
        <strain evidence="14 15">DSM 15140</strain>
    </source>
</reference>
<comment type="similarity">
    <text evidence="3 10 13">Belongs to the IPP transferase family.</text>
</comment>
<keyword evidence="6 10" id="KW-0547">Nucleotide-binding</keyword>
<comment type="function">
    <text evidence="2 10 12">Catalyzes the transfer of a dimethylallyl group onto the adenine at position 37 in tRNAs that read codons beginning with uridine, leading to the formation of N6-(dimethylallyl)adenosine (i(6)A).</text>
</comment>
<evidence type="ECO:0000256" key="3">
    <source>
        <dbReference type="ARBA" id="ARBA00005842"/>
    </source>
</evidence>
<keyword evidence="4 10" id="KW-0808">Transferase</keyword>
<dbReference type="RefSeq" id="WP_113866515.1">
    <property type="nucleotide sequence ID" value="NZ_BAABQN010000001.1"/>
</dbReference>
<feature type="site" description="Interaction with substrate tRNA" evidence="10">
    <location>
        <position position="101"/>
    </location>
</feature>
<comment type="caution">
    <text evidence="14">The sequence shown here is derived from an EMBL/GenBank/DDBJ whole genome shotgun (WGS) entry which is preliminary data.</text>
</comment>
<keyword evidence="8 10" id="KW-0460">Magnesium</keyword>
<gene>
    <name evidence="10" type="primary">miaA</name>
    <name evidence="14" type="ORF">DES48_101461</name>
</gene>
<protein>
    <recommendedName>
        <fullName evidence="10">tRNA dimethylallyltransferase</fullName>
        <ecNumber evidence="10">2.5.1.75</ecNumber>
    </recommendedName>
    <alternativeName>
        <fullName evidence="10">Dimethylallyl diphosphate:tRNA dimethylallyltransferase</fullName>
        <shortName evidence="10">DMAPP:tRNA dimethylallyltransferase</shortName>
        <shortName evidence="10">DMATase</shortName>
    </alternativeName>
    <alternativeName>
        <fullName evidence="10">Isopentenyl-diphosphate:tRNA isopentenyltransferase</fullName>
        <shortName evidence="10">IPP transferase</shortName>
        <shortName evidence="10">IPPT</shortName>
        <shortName evidence="10">IPTase</shortName>
    </alternativeName>
</protein>
<keyword evidence="15" id="KW-1185">Reference proteome</keyword>
<comment type="cofactor">
    <cofactor evidence="1 10">
        <name>Mg(2+)</name>
        <dbReference type="ChEBI" id="CHEBI:18420"/>
    </cofactor>
</comment>
<evidence type="ECO:0000256" key="10">
    <source>
        <dbReference type="HAMAP-Rule" id="MF_00185"/>
    </source>
</evidence>
<dbReference type="Pfam" id="PF01715">
    <property type="entry name" value="IPPT"/>
    <property type="match status" value="1"/>
</dbReference>
<dbReference type="InterPro" id="IPR027417">
    <property type="entry name" value="P-loop_NTPase"/>
</dbReference>
<keyword evidence="5 10" id="KW-0819">tRNA processing</keyword>
<feature type="site" description="Interaction with substrate tRNA" evidence="10">
    <location>
        <position position="119"/>
    </location>
</feature>
<dbReference type="GO" id="GO:0052381">
    <property type="term" value="F:tRNA dimethylallyltransferase activity"/>
    <property type="evidence" value="ECO:0007669"/>
    <property type="project" value="UniProtKB-UniRule"/>
</dbReference>
<comment type="catalytic activity">
    <reaction evidence="9 10 11">
        <text>adenosine(37) in tRNA + dimethylallyl diphosphate = N(6)-dimethylallyladenosine(37) in tRNA + diphosphate</text>
        <dbReference type="Rhea" id="RHEA:26482"/>
        <dbReference type="Rhea" id="RHEA-COMP:10162"/>
        <dbReference type="Rhea" id="RHEA-COMP:10375"/>
        <dbReference type="ChEBI" id="CHEBI:33019"/>
        <dbReference type="ChEBI" id="CHEBI:57623"/>
        <dbReference type="ChEBI" id="CHEBI:74411"/>
        <dbReference type="ChEBI" id="CHEBI:74415"/>
        <dbReference type="EC" id="2.5.1.75"/>
    </reaction>
</comment>
<organism evidence="14 15">
    <name type="scientific">Paraliobacillus ryukyuensis</name>
    <dbReference type="NCBI Taxonomy" id="200904"/>
    <lineage>
        <taxon>Bacteria</taxon>
        <taxon>Bacillati</taxon>
        <taxon>Bacillota</taxon>
        <taxon>Bacilli</taxon>
        <taxon>Bacillales</taxon>
        <taxon>Bacillaceae</taxon>
        <taxon>Paraliobacillus</taxon>
    </lineage>
</organism>
<feature type="binding site" evidence="10">
    <location>
        <begin position="10"/>
        <end position="17"/>
    </location>
    <ligand>
        <name>ATP</name>
        <dbReference type="ChEBI" id="CHEBI:30616"/>
    </ligand>
</feature>
<evidence type="ECO:0000256" key="7">
    <source>
        <dbReference type="ARBA" id="ARBA00022840"/>
    </source>
</evidence>
<keyword evidence="7 10" id="KW-0067">ATP-binding</keyword>
<dbReference type="PANTHER" id="PTHR11088:SF60">
    <property type="entry name" value="TRNA DIMETHYLALLYLTRANSFERASE"/>
    <property type="match status" value="1"/>
</dbReference>
<evidence type="ECO:0000256" key="8">
    <source>
        <dbReference type="ARBA" id="ARBA00022842"/>
    </source>
</evidence>
<dbReference type="InterPro" id="IPR039657">
    <property type="entry name" value="Dimethylallyltransferase"/>
</dbReference>
<dbReference type="Proteomes" id="UP000252254">
    <property type="component" value="Unassembled WGS sequence"/>
</dbReference>
<evidence type="ECO:0000256" key="1">
    <source>
        <dbReference type="ARBA" id="ARBA00001946"/>
    </source>
</evidence>
<evidence type="ECO:0000256" key="5">
    <source>
        <dbReference type="ARBA" id="ARBA00022694"/>
    </source>
</evidence>